<accession>A0A3P6DJ70</accession>
<dbReference type="AlphaFoldDB" id="A0A3P6DJ70"/>
<feature type="non-terminal residue" evidence="2">
    <location>
        <position position="1"/>
    </location>
</feature>
<proteinExistence type="predicted"/>
<protein>
    <submittedName>
        <fullName evidence="2">Uncharacterized protein</fullName>
    </submittedName>
</protein>
<name>A0A3P6DJ70_BRAOL</name>
<gene>
    <name evidence="2" type="ORF">BOLC2T11582H</name>
</gene>
<sequence>IFNDKSKILILAIDLYILVANSDTKVSLVRWSALRDPFHGFKRPQVNHYLSRDNDDDVETEDPTSDDEASKRVPLLSSINPTSSCFQSTLDFLMRVKCEDLTNFVISLRSKVKSLSL</sequence>
<feature type="compositionally biased region" description="Acidic residues" evidence="1">
    <location>
        <begin position="54"/>
        <end position="67"/>
    </location>
</feature>
<feature type="region of interest" description="Disordered" evidence="1">
    <location>
        <begin position="48"/>
        <end position="73"/>
    </location>
</feature>
<organism evidence="2">
    <name type="scientific">Brassica oleracea</name>
    <name type="common">Wild cabbage</name>
    <dbReference type="NCBI Taxonomy" id="3712"/>
    <lineage>
        <taxon>Eukaryota</taxon>
        <taxon>Viridiplantae</taxon>
        <taxon>Streptophyta</taxon>
        <taxon>Embryophyta</taxon>
        <taxon>Tracheophyta</taxon>
        <taxon>Spermatophyta</taxon>
        <taxon>Magnoliopsida</taxon>
        <taxon>eudicotyledons</taxon>
        <taxon>Gunneridae</taxon>
        <taxon>Pentapetalae</taxon>
        <taxon>rosids</taxon>
        <taxon>malvids</taxon>
        <taxon>Brassicales</taxon>
        <taxon>Brassicaceae</taxon>
        <taxon>Brassiceae</taxon>
        <taxon>Brassica</taxon>
    </lineage>
</organism>
<reference evidence="2" key="1">
    <citation type="submission" date="2018-11" db="EMBL/GenBank/DDBJ databases">
        <authorList>
            <consortium name="Genoscope - CEA"/>
            <person name="William W."/>
        </authorList>
    </citation>
    <scope>NUCLEOTIDE SEQUENCE</scope>
</reference>
<dbReference type="EMBL" id="LR031874">
    <property type="protein sequence ID" value="VDD26448.1"/>
    <property type="molecule type" value="Genomic_DNA"/>
</dbReference>
<evidence type="ECO:0000256" key="1">
    <source>
        <dbReference type="SAM" id="MobiDB-lite"/>
    </source>
</evidence>
<evidence type="ECO:0000313" key="2">
    <source>
        <dbReference type="EMBL" id="VDD26448.1"/>
    </source>
</evidence>